<dbReference type="SUPFAM" id="SSF110296">
    <property type="entry name" value="Oligoxyloglucan reducing end-specific cellobiohydrolase"/>
    <property type="match status" value="1"/>
</dbReference>
<proteinExistence type="predicted"/>
<evidence type="ECO:0000313" key="2">
    <source>
        <dbReference type="Proteomes" id="UP001172082"/>
    </source>
</evidence>
<dbReference type="Proteomes" id="UP001172082">
    <property type="component" value="Unassembled WGS sequence"/>
</dbReference>
<protein>
    <recommendedName>
        <fullName evidence="3">Photosynthesis system II assembly factor Ycf48/Hcf136-like domain-containing protein</fullName>
    </recommendedName>
</protein>
<dbReference type="Gene3D" id="2.130.10.10">
    <property type="entry name" value="YVTN repeat-like/Quinoprotein amine dehydrogenase"/>
    <property type="match status" value="2"/>
</dbReference>
<reference evidence="1" key="1">
    <citation type="submission" date="2023-06" db="EMBL/GenBank/DDBJ databases">
        <title>Genomic of Parafulvivirga corallium.</title>
        <authorList>
            <person name="Wang G."/>
        </authorList>
    </citation>
    <scope>NUCLEOTIDE SEQUENCE</scope>
    <source>
        <strain evidence="1">BMA10</strain>
    </source>
</reference>
<dbReference type="EMBL" id="JAUJEA010000012">
    <property type="protein sequence ID" value="MDN5204714.1"/>
    <property type="molecule type" value="Genomic_DNA"/>
</dbReference>
<organism evidence="1 2">
    <name type="scientific">Splendidivirga corallicola</name>
    <dbReference type="NCBI Taxonomy" id="3051826"/>
    <lineage>
        <taxon>Bacteria</taxon>
        <taxon>Pseudomonadati</taxon>
        <taxon>Bacteroidota</taxon>
        <taxon>Cytophagia</taxon>
        <taxon>Cytophagales</taxon>
        <taxon>Splendidivirgaceae</taxon>
        <taxon>Splendidivirga</taxon>
    </lineage>
</organism>
<comment type="caution">
    <text evidence="1">The sequence shown here is derived from an EMBL/GenBank/DDBJ whole genome shotgun (WGS) entry which is preliminary data.</text>
</comment>
<evidence type="ECO:0000313" key="1">
    <source>
        <dbReference type="EMBL" id="MDN5204714.1"/>
    </source>
</evidence>
<dbReference type="InterPro" id="IPR015943">
    <property type="entry name" value="WD40/YVTN_repeat-like_dom_sf"/>
</dbReference>
<name>A0ABT8KVB8_9BACT</name>
<evidence type="ECO:0008006" key="3">
    <source>
        <dbReference type="Google" id="ProtNLM"/>
    </source>
</evidence>
<accession>A0ABT8KVB8</accession>
<sequence>MKYFRNSLIVAVVFFIASACEKNDDNPDPKMITFIANGLEGRIINELTTSNNLIVAATDNGLYSKTIGTDQWQSAGLATINVRTFIQINQNLWLAAEKELAQESFRIFKSENKGLNWTEIDSNYGKDFPEQINDFEYISGTQKLYAAGNAVIAESTDLGETWTPVVGDWGFVATGLDFVVKHPTQDFLWAGGQNGIEGFTLNRYDIIQDANQSWINLIPSPSTAKAILFDPTDAGKITIGAEGGIIQSTDDGDNWEILKEEENVGRFIFGLARNNSTPQTIYAAGWVKNFDTPQALILSVSRDNGASWEYHVHNDNTLFGGVWDMISVTENGKQVLYLGLFKGGVYKVILD</sequence>
<keyword evidence="2" id="KW-1185">Reference proteome</keyword>
<dbReference type="RefSeq" id="WP_346754737.1">
    <property type="nucleotide sequence ID" value="NZ_JAUJEA010000012.1"/>
</dbReference>
<dbReference type="PROSITE" id="PS51257">
    <property type="entry name" value="PROKAR_LIPOPROTEIN"/>
    <property type="match status" value="1"/>
</dbReference>
<gene>
    <name evidence="1" type="ORF">QQ008_25205</name>
</gene>